<dbReference type="InterPro" id="IPR036188">
    <property type="entry name" value="FAD/NAD-bd_sf"/>
</dbReference>
<name>A0A2P5DPB2_PARAD</name>
<keyword evidence="1" id="KW-0560">Oxidoreductase</keyword>
<organism evidence="5 6">
    <name type="scientific">Parasponia andersonii</name>
    <name type="common">Sponia andersonii</name>
    <dbReference type="NCBI Taxonomy" id="3476"/>
    <lineage>
        <taxon>Eukaryota</taxon>
        <taxon>Viridiplantae</taxon>
        <taxon>Streptophyta</taxon>
        <taxon>Embryophyta</taxon>
        <taxon>Tracheophyta</taxon>
        <taxon>Spermatophyta</taxon>
        <taxon>Magnoliopsida</taxon>
        <taxon>eudicotyledons</taxon>
        <taxon>Gunneridae</taxon>
        <taxon>Pentapetalae</taxon>
        <taxon>rosids</taxon>
        <taxon>fabids</taxon>
        <taxon>Rosales</taxon>
        <taxon>Cannabaceae</taxon>
        <taxon>Parasponia</taxon>
    </lineage>
</organism>
<dbReference type="PANTHER" id="PTHR13847:SF287">
    <property type="entry name" value="FAD-DEPENDENT OXIDOREDUCTASE DOMAIN-CONTAINING PROTEIN 1"/>
    <property type="match status" value="1"/>
</dbReference>
<dbReference type="EMBL" id="JXTB01000025">
    <property type="protein sequence ID" value="PON75123.1"/>
    <property type="molecule type" value="Genomic_DNA"/>
</dbReference>
<comment type="caution">
    <text evidence="5">The sequence shown here is derived from an EMBL/GenBank/DDBJ whole genome shotgun (WGS) entry which is preliminary data.</text>
</comment>
<comment type="function">
    <text evidence="3">Required for the assembly of the mitochondrial membrane respiratory chain NADH dehydrogenase (Complex I). Involved in mid-late stages of complex I assembly.</text>
</comment>
<dbReference type="OrthoDB" id="498204at2759"/>
<keyword evidence="6" id="KW-1185">Reference proteome</keyword>
<dbReference type="AlphaFoldDB" id="A0A2P5DPB2"/>
<feature type="domain" description="FAD dependent oxidoreductase" evidence="4">
    <location>
        <begin position="82"/>
        <end position="479"/>
    </location>
</feature>
<dbReference type="GO" id="GO:0005737">
    <property type="term" value="C:cytoplasm"/>
    <property type="evidence" value="ECO:0007669"/>
    <property type="project" value="TreeGrafter"/>
</dbReference>
<accession>A0A2P5DPB2</accession>
<sequence>MAIASTSSSSCSPPYSHRNYVVSAPKFRLSYSFGKQPSFFGSKNMTKKLLTSAEKPRSGRPDPFTCSGSDPIRASASSQTFDVVIVGAGIIGLTVARQLLLGSDLSVAVVDKAVPCSGATGAGQGYLWMANKTPGSDIWELAMRSHELWRGLAESLREQGMDPLEHMGWKNTGSLLIGRTPEEVGVLKRQVKLLQDAGLRSEYLSASDLLSKEPALMVDNDSGAAFLPDDCQLDAQRTVDIILKANRHFSSKARYAEFFNDPVTSLLRAGSSGKVIGVQTVKNTLYSNKAIVVAAGCWSGSLVQDLFRDSGILLDVPVEPRKGHLLVLKNFSFLQLNHALMEAGYLDHETATQLPGSSTSVISDHGQNLSISMTVTLDAIGNLVIGSSRQFAGFSTEVEESVINLIWERAMDFFPKLREQPLSDFIGRREVRVGLRPYMHDGKPVIGPVPGLSNVLLATGHEGGGLSMALGTAEMVADMVLGNPEKVNSAPFAVQGRCC</sequence>
<evidence type="ECO:0000256" key="2">
    <source>
        <dbReference type="ARBA" id="ARBA00039785"/>
    </source>
</evidence>
<dbReference type="SUPFAM" id="SSF51905">
    <property type="entry name" value="FAD/NAD(P)-binding domain"/>
    <property type="match status" value="1"/>
</dbReference>
<proteinExistence type="predicted"/>
<evidence type="ECO:0000313" key="6">
    <source>
        <dbReference type="Proteomes" id="UP000237105"/>
    </source>
</evidence>
<evidence type="ECO:0000259" key="4">
    <source>
        <dbReference type="Pfam" id="PF01266"/>
    </source>
</evidence>
<dbReference type="STRING" id="3476.A0A2P5DPB2"/>
<dbReference type="Gene3D" id="3.50.50.60">
    <property type="entry name" value="FAD/NAD(P)-binding domain"/>
    <property type="match status" value="1"/>
</dbReference>
<reference evidence="6" key="1">
    <citation type="submission" date="2016-06" db="EMBL/GenBank/DDBJ databases">
        <title>Parallel loss of symbiosis genes in relatives of nitrogen-fixing non-legume Parasponia.</title>
        <authorList>
            <person name="Van Velzen R."/>
            <person name="Holmer R."/>
            <person name="Bu F."/>
            <person name="Rutten L."/>
            <person name="Van Zeijl A."/>
            <person name="Liu W."/>
            <person name="Santuari L."/>
            <person name="Cao Q."/>
            <person name="Sharma T."/>
            <person name="Shen D."/>
            <person name="Roswanjaya Y."/>
            <person name="Wardhani T."/>
            <person name="Kalhor M.S."/>
            <person name="Jansen J."/>
            <person name="Van den Hoogen J."/>
            <person name="Gungor B."/>
            <person name="Hartog M."/>
            <person name="Hontelez J."/>
            <person name="Verver J."/>
            <person name="Yang W.-C."/>
            <person name="Schijlen E."/>
            <person name="Repin R."/>
            <person name="Schilthuizen M."/>
            <person name="Schranz E."/>
            <person name="Heidstra R."/>
            <person name="Miyata K."/>
            <person name="Fedorova E."/>
            <person name="Kohlen W."/>
            <person name="Bisseling T."/>
            <person name="Smit S."/>
            <person name="Geurts R."/>
        </authorList>
    </citation>
    <scope>NUCLEOTIDE SEQUENCE [LARGE SCALE GENOMIC DNA]</scope>
    <source>
        <strain evidence="6">cv. WU1-14</strain>
    </source>
</reference>
<evidence type="ECO:0000256" key="3">
    <source>
        <dbReference type="ARBA" id="ARBA00046185"/>
    </source>
</evidence>
<dbReference type="Proteomes" id="UP000237105">
    <property type="component" value="Unassembled WGS sequence"/>
</dbReference>
<evidence type="ECO:0000256" key="1">
    <source>
        <dbReference type="ARBA" id="ARBA00023002"/>
    </source>
</evidence>
<dbReference type="Gene3D" id="3.30.9.10">
    <property type="entry name" value="D-Amino Acid Oxidase, subunit A, domain 2"/>
    <property type="match status" value="1"/>
</dbReference>
<dbReference type="Pfam" id="PF01266">
    <property type="entry name" value="DAO"/>
    <property type="match status" value="1"/>
</dbReference>
<gene>
    <name evidence="5" type="ORF">PanWU01x14_044750</name>
</gene>
<dbReference type="GO" id="GO:0016491">
    <property type="term" value="F:oxidoreductase activity"/>
    <property type="evidence" value="ECO:0007669"/>
    <property type="project" value="UniProtKB-KW"/>
</dbReference>
<dbReference type="InterPro" id="IPR006076">
    <property type="entry name" value="FAD-dep_OxRdtase"/>
</dbReference>
<dbReference type="PANTHER" id="PTHR13847">
    <property type="entry name" value="SARCOSINE DEHYDROGENASE-RELATED"/>
    <property type="match status" value="1"/>
</dbReference>
<protein>
    <recommendedName>
        <fullName evidence="2">FAD-dependent oxidoreductase domain-containing protein 1</fullName>
    </recommendedName>
</protein>
<dbReference type="SUPFAM" id="SSF54373">
    <property type="entry name" value="FAD-linked reductases, C-terminal domain"/>
    <property type="match status" value="1"/>
</dbReference>
<evidence type="ECO:0000313" key="5">
    <source>
        <dbReference type="EMBL" id="PON75123.1"/>
    </source>
</evidence>